<comment type="caution">
    <text evidence="1">The sequence shown here is derived from an EMBL/GenBank/DDBJ whole genome shotgun (WGS) entry which is preliminary data.</text>
</comment>
<reference evidence="1" key="1">
    <citation type="journal article" date="2014" name="Nucleic Acids Res.">
        <title>The evolutionary dynamics of variant antigen genes in Babesia reveal a history of genomic innovation underlying host-parasite interaction.</title>
        <authorList>
            <person name="Jackson A.P."/>
            <person name="Otto T.D."/>
            <person name="Darby A."/>
            <person name="Ramaprasad A."/>
            <person name="Xia D."/>
            <person name="Echaide I.E."/>
            <person name="Farber M."/>
            <person name="Gahlot S."/>
            <person name="Gamble J."/>
            <person name="Gupta D."/>
            <person name="Gupta Y."/>
            <person name="Jackson L."/>
            <person name="Malandrin L."/>
            <person name="Malas T.B."/>
            <person name="Moussa E."/>
            <person name="Nair M."/>
            <person name="Reid A.J."/>
            <person name="Sanders M."/>
            <person name="Sharma J."/>
            <person name="Tracey A."/>
            <person name="Quail M.A."/>
            <person name="Weir W."/>
            <person name="Wastling J.M."/>
            <person name="Hall N."/>
            <person name="Willadsen P."/>
            <person name="Lingelbach K."/>
            <person name="Shiels B."/>
            <person name="Tait A."/>
            <person name="Berriman M."/>
            <person name="Allred D.R."/>
            <person name="Pain A."/>
        </authorList>
    </citation>
    <scope>NUCLEOTIDE SEQUENCE</scope>
    <source>
        <strain evidence="1">1802A</strain>
    </source>
</reference>
<accession>A0AAD9GDH4</accession>
<keyword evidence="2" id="KW-1185">Reference proteome</keyword>
<evidence type="ECO:0000313" key="1">
    <source>
        <dbReference type="EMBL" id="KAK1936461.1"/>
    </source>
</evidence>
<dbReference type="AlphaFoldDB" id="A0AAD9GDH4"/>
<name>A0AAD9GDH4_BABDI</name>
<reference evidence="1" key="2">
    <citation type="submission" date="2021-05" db="EMBL/GenBank/DDBJ databases">
        <authorList>
            <person name="Pain A."/>
        </authorList>
    </citation>
    <scope>NUCLEOTIDE SEQUENCE</scope>
    <source>
        <strain evidence="1">1802A</strain>
    </source>
</reference>
<evidence type="ECO:0000313" key="2">
    <source>
        <dbReference type="Proteomes" id="UP001195914"/>
    </source>
</evidence>
<gene>
    <name evidence="1" type="ORF">X943_003611</name>
</gene>
<dbReference type="EMBL" id="JAHBMH010000044">
    <property type="protein sequence ID" value="KAK1936461.1"/>
    <property type="molecule type" value="Genomic_DNA"/>
</dbReference>
<organism evidence="1 2">
    <name type="scientific">Babesia divergens</name>
    <dbReference type="NCBI Taxonomy" id="32595"/>
    <lineage>
        <taxon>Eukaryota</taxon>
        <taxon>Sar</taxon>
        <taxon>Alveolata</taxon>
        <taxon>Apicomplexa</taxon>
        <taxon>Aconoidasida</taxon>
        <taxon>Piroplasmida</taxon>
        <taxon>Babesiidae</taxon>
        <taxon>Babesia</taxon>
    </lineage>
</organism>
<dbReference type="Proteomes" id="UP001195914">
    <property type="component" value="Unassembled WGS sequence"/>
</dbReference>
<sequence length="142" mass="16582">MDQTFQRDTNGQDFQQLSHGFNTVSVEMPPNHDNNMPYMMPPIPLDQTQPVYGDPMGMYYNQSPYHMYDNNNNGQYNGNLLPYLPQPMHMMPQYDHYHPMAMPNNAPNYTQRTAYHDMPGRGGHAQMTARHAHRKQKNFLCC</sequence>
<proteinExistence type="predicted"/>
<protein>
    <submittedName>
        <fullName evidence="1">Uncharacterized protein</fullName>
    </submittedName>
</protein>